<reference evidence="2" key="1">
    <citation type="submission" date="2018-06" db="EMBL/GenBank/DDBJ databases">
        <authorList>
            <person name="Zhirakovskaya E."/>
        </authorList>
    </citation>
    <scope>NUCLEOTIDE SEQUENCE</scope>
</reference>
<dbReference type="EMBL" id="UOFX01000016">
    <property type="protein sequence ID" value="VAX06659.1"/>
    <property type="molecule type" value="Genomic_DNA"/>
</dbReference>
<keyword evidence="1" id="KW-1133">Transmembrane helix</keyword>
<dbReference type="AlphaFoldDB" id="A0A3B1AL83"/>
<sequence length="85" mass="9917">MHWENGWHQEQLVGQWITGLIVVCPLLSYPASDHDSRFTNHELINIQEREPDYVLVAKGRIVKKTINYGILQLPIVAIWRVKARI</sequence>
<keyword evidence="1" id="KW-0812">Transmembrane</keyword>
<gene>
    <name evidence="2" type="ORF">MNBD_GAMMA26-423</name>
</gene>
<evidence type="ECO:0000313" key="2">
    <source>
        <dbReference type="EMBL" id="VAX06659.1"/>
    </source>
</evidence>
<feature type="transmembrane region" description="Helical" evidence="1">
    <location>
        <begin position="12"/>
        <end position="31"/>
    </location>
</feature>
<evidence type="ECO:0000256" key="1">
    <source>
        <dbReference type="SAM" id="Phobius"/>
    </source>
</evidence>
<protein>
    <submittedName>
        <fullName evidence="2">Uncharacterized protein</fullName>
    </submittedName>
</protein>
<proteinExistence type="predicted"/>
<organism evidence="2">
    <name type="scientific">hydrothermal vent metagenome</name>
    <dbReference type="NCBI Taxonomy" id="652676"/>
    <lineage>
        <taxon>unclassified sequences</taxon>
        <taxon>metagenomes</taxon>
        <taxon>ecological metagenomes</taxon>
    </lineage>
</organism>
<keyword evidence="1" id="KW-0472">Membrane</keyword>
<accession>A0A3B1AL83</accession>
<name>A0A3B1AL83_9ZZZZ</name>